<reference evidence="8" key="1">
    <citation type="submission" date="2023-07" db="EMBL/GenBank/DDBJ databases">
        <title>Chromosome-level genome assembly of Artemia franciscana.</title>
        <authorList>
            <person name="Jo E."/>
        </authorList>
    </citation>
    <scope>NUCLEOTIDE SEQUENCE</scope>
    <source>
        <tissue evidence="8">Whole body</tissue>
    </source>
</reference>
<gene>
    <name evidence="8" type="ORF">QYM36_001874</name>
</gene>
<evidence type="ECO:0000256" key="3">
    <source>
        <dbReference type="ARBA" id="ARBA00022980"/>
    </source>
</evidence>
<name>A0AA88IA87_ARTSF</name>
<keyword evidence="4" id="KW-0496">Mitochondrion</keyword>
<evidence type="ECO:0000256" key="4">
    <source>
        <dbReference type="ARBA" id="ARBA00023128"/>
    </source>
</evidence>
<evidence type="ECO:0000256" key="6">
    <source>
        <dbReference type="ARBA" id="ARBA00035183"/>
    </source>
</evidence>
<accession>A0AA88IA87</accession>
<dbReference type="PANTHER" id="PTHR31542">
    <property type="entry name" value="39A RIBOSOMAL PROTEIN L50, MITOCHONDRIAL"/>
    <property type="match status" value="1"/>
</dbReference>
<dbReference type="InterPro" id="IPR018305">
    <property type="entry name" value="Ribosomal_m50"/>
</dbReference>
<evidence type="ECO:0000256" key="1">
    <source>
        <dbReference type="ARBA" id="ARBA00004173"/>
    </source>
</evidence>
<sequence length="201" mass="23334">MACRKVLVPNFFVPRRYISSQIKLERKKAKLEQEETARLNARRKFENDVVSILAKGYLRPSKPYEPKPGVQEKVAELSSKFVTTDFSDTSFKAKFLSLCASEFLHEVPNSLLHQMKSLDDVIDFYNTPVDPRIPLERMKDMELPPNLHIKQDYVTFDQQSDTMFQGLDAFPNRSRIVASLASRKKGMQHIKKEPVYPWPLE</sequence>
<dbReference type="GO" id="GO:0005762">
    <property type="term" value="C:mitochondrial large ribosomal subunit"/>
    <property type="evidence" value="ECO:0007669"/>
    <property type="project" value="TreeGrafter"/>
</dbReference>
<dbReference type="Proteomes" id="UP001187531">
    <property type="component" value="Unassembled WGS sequence"/>
</dbReference>
<evidence type="ECO:0000313" key="9">
    <source>
        <dbReference type="Proteomes" id="UP001187531"/>
    </source>
</evidence>
<evidence type="ECO:0000256" key="2">
    <source>
        <dbReference type="ARBA" id="ARBA00008860"/>
    </source>
</evidence>
<keyword evidence="5" id="KW-0687">Ribonucleoprotein</keyword>
<proteinExistence type="inferred from homology"/>
<comment type="similarity">
    <text evidence="2">Belongs to the mitochondrion-specific ribosomal protein mL50 family.</text>
</comment>
<comment type="subcellular location">
    <subcellularLocation>
        <location evidence="1">Mitochondrion</location>
    </subcellularLocation>
</comment>
<evidence type="ECO:0000256" key="7">
    <source>
        <dbReference type="ARBA" id="ARBA00035398"/>
    </source>
</evidence>
<evidence type="ECO:0000256" key="5">
    <source>
        <dbReference type="ARBA" id="ARBA00023274"/>
    </source>
</evidence>
<comment type="caution">
    <text evidence="8">The sequence shown here is derived from an EMBL/GenBank/DDBJ whole genome shotgun (WGS) entry which is preliminary data.</text>
</comment>
<protein>
    <recommendedName>
        <fullName evidence="6">Large ribosomal subunit protein mL50</fullName>
    </recommendedName>
    <alternativeName>
        <fullName evidence="7">39S ribosomal protein L50, mitochondrial</fullName>
    </alternativeName>
</protein>
<keyword evidence="3" id="KW-0689">Ribosomal protein</keyword>
<keyword evidence="9" id="KW-1185">Reference proteome</keyword>
<dbReference type="EMBL" id="JAVRJZ010000004">
    <property type="protein sequence ID" value="KAK2723354.1"/>
    <property type="molecule type" value="Genomic_DNA"/>
</dbReference>
<organism evidence="8 9">
    <name type="scientific">Artemia franciscana</name>
    <name type="common">Brine shrimp</name>
    <name type="synonym">Artemia sanfranciscana</name>
    <dbReference type="NCBI Taxonomy" id="6661"/>
    <lineage>
        <taxon>Eukaryota</taxon>
        <taxon>Metazoa</taxon>
        <taxon>Ecdysozoa</taxon>
        <taxon>Arthropoda</taxon>
        <taxon>Crustacea</taxon>
        <taxon>Branchiopoda</taxon>
        <taxon>Anostraca</taxon>
        <taxon>Artemiidae</taxon>
        <taxon>Artemia</taxon>
    </lineage>
</organism>
<dbReference type="PANTHER" id="PTHR31542:SF1">
    <property type="entry name" value="LARGE RIBOSOMAL SUBUNIT PROTEIN ML50"/>
    <property type="match status" value="1"/>
</dbReference>
<dbReference type="AlphaFoldDB" id="A0AA88IA87"/>
<evidence type="ECO:0000313" key="8">
    <source>
        <dbReference type="EMBL" id="KAK2723354.1"/>
    </source>
</evidence>